<gene>
    <name evidence="1" type="ORF">CCACVL1_29465</name>
</gene>
<proteinExistence type="predicted"/>
<evidence type="ECO:0000313" key="1">
    <source>
        <dbReference type="EMBL" id="OMO51974.1"/>
    </source>
</evidence>
<dbReference type="AlphaFoldDB" id="A0A1R3G1N1"/>
<accession>A0A1R3G1N1</accession>
<dbReference type="Gramene" id="OMO51974">
    <property type="protein sequence ID" value="OMO51974"/>
    <property type="gene ID" value="CCACVL1_29465"/>
</dbReference>
<protein>
    <submittedName>
        <fullName evidence="1">Uncharacterized protein</fullName>
    </submittedName>
</protein>
<dbReference type="EMBL" id="AWWV01015632">
    <property type="protein sequence ID" value="OMO51974.1"/>
    <property type="molecule type" value="Genomic_DNA"/>
</dbReference>
<reference evidence="1 2" key="1">
    <citation type="submission" date="2013-09" db="EMBL/GenBank/DDBJ databases">
        <title>Corchorus capsularis genome sequencing.</title>
        <authorList>
            <person name="Alam M."/>
            <person name="Haque M.S."/>
            <person name="Islam M.S."/>
            <person name="Emdad E.M."/>
            <person name="Islam M.M."/>
            <person name="Ahmed B."/>
            <person name="Halim A."/>
            <person name="Hossen Q.M.M."/>
            <person name="Hossain M.Z."/>
            <person name="Ahmed R."/>
            <person name="Khan M.M."/>
            <person name="Islam R."/>
            <person name="Rashid M.M."/>
            <person name="Khan S.A."/>
            <person name="Rahman M.S."/>
            <person name="Alam M."/>
        </authorList>
    </citation>
    <scope>NUCLEOTIDE SEQUENCE [LARGE SCALE GENOMIC DNA]</scope>
    <source>
        <strain evidence="2">cv. CVL-1</strain>
        <tissue evidence="1">Whole seedling</tissue>
    </source>
</reference>
<comment type="caution">
    <text evidence="1">The sequence shown here is derived from an EMBL/GenBank/DDBJ whole genome shotgun (WGS) entry which is preliminary data.</text>
</comment>
<organism evidence="1 2">
    <name type="scientific">Corchorus capsularis</name>
    <name type="common">Jute</name>
    <dbReference type="NCBI Taxonomy" id="210143"/>
    <lineage>
        <taxon>Eukaryota</taxon>
        <taxon>Viridiplantae</taxon>
        <taxon>Streptophyta</taxon>
        <taxon>Embryophyta</taxon>
        <taxon>Tracheophyta</taxon>
        <taxon>Spermatophyta</taxon>
        <taxon>Magnoliopsida</taxon>
        <taxon>eudicotyledons</taxon>
        <taxon>Gunneridae</taxon>
        <taxon>Pentapetalae</taxon>
        <taxon>rosids</taxon>
        <taxon>malvids</taxon>
        <taxon>Malvales</taxon>
        <taxon>Malvaceae</taxon>
        <taxon>Grewioideae</taxon>
        <taxon>Apeibeae</taxon>
        <taxon>Corchorus</taxon>
    </lineage>
</organism>
<evidence type="ECO:0000313" key="2">
    <source>
        <dbReference type="Proteomes" id="UP000188268"/>
    </source>
</evidence>
<sequence>MGSKAFCHLRRLKPPGTGTSLLLQFH</sequence>
<keyword evidence="2" id="KW-1185">Reference proteome</keyword>
<name>A0A1R3G1N1_COCAP</name>
<dbReference type="Proteomes" id="UP000188268">
    <property type="component" value="Unassembled WGS sequence"/>
</dbReference>